<feature type="transmembrane region" description="Helical" evidence="1">
    <location>
        <begin position="352"/>
        <end position="373"/>
    </location>
</feature>
<keyword evidence="1" id="KW-1133">Transmembrane helix</keyword>
<keyword evidence="3" id="KW-1185">Reference proteome</keyword>
<proteinExistence type="predicted"/>
<feature type="transmembrane region" description="Helical" evidence="1">
    <location>
        <begin position="89"/>
        <end position="109"/>
    </location>
</feature>
<evidence type="ECO:0000313" key="3">
    <source>
        <dbReference type="Proteomes" id="UP000318081"/>
    </source>
</evidence>
<sequence>MTPPNDDGFVAAGNLNRLLGWTTLLIGLTLSAALDPWLLDATTAAGSDGGIPLAVRHAHGVVIAMAFLQLAMAHLLATPAFDRRARTTAAVLTAIGAGSYIAGYALGLWWPACHWLVLAGSLVNFSGFAFLLWVGPSGLYAKQIRMILPVACFGMLLDFIAGLRPVLPEAWVLEQLGSEDGVRLRMLRLARVAAIALSVLTLLYYGVARRAGPYHAKARLGGVSLAIGAVGMPLILALACFTTMHLKYLLALPATAVVTGVYSGLILAMKHGGTLERWGWFLIAASTSAGMFIGLYAFEGPFPTPDFMGDYNALPRRLTRLAHSYCIVLGMMSIFLSREGAGKSEMKWPPKIAVFAFIVGCALTLAMLLLQTVASMPPLALSLGPLLVLIGAITCLASCTSPANVTSRT</sequence>
<accession>A0ABX5XIH5</accession>
<feature type="transmembrane region" description="Helical" evidence="1">
    <location>
        <begin position="187"/>
        <end position="208"/>
    </location>
</feature>
<dbReference type="EMBL" id="CP036432">
    <property type="protein sequence ID" value="QDV81170.1"/>
    <property type="molecule type" value="Genomic_DNA"/>
</dbReference>
<evidence type="ECO:0008006" key="4">
    <source>
        <dbReference type="Google" id="ProtNLM"/>
    </source>
</evidence>
<feature type="transmembrane region" description="Helical" evidence="1">
    <location>
        <begin position="280"/>
        <end position="298"/>
    </location>
</feature>
<feature type="transmembrane region" description="Helical" evidence="1">
    <location>
        <begin position="146"/>
        <end position="167"/>
    </location>
</feature>
<feature type="transmembrane region" description="Helical" evidence="1">
    <location>
        <begin position="250"/>
        <end position="268"/>
    </location>
</feature>
<protein>
    <recommendedName>
        <fullName evidence="4">DUF2306 domain-containing protein</fullName>
    </recommendedName>
</protein>
<gene>
    <name evidence="2" type="ORF">TBK1r_00850</name>
</gene>
<evidence type="ECO:0000313" key="2">
    <source>
        <dbReference type="EMBL" id="QDV81170.1"/>
    </source>
</evidence>
<feature type="transmembrane region" description="Helical" evidence="1">
    <location>
        <begin position="379"/>
        <end position="399"/>
    </location>
</feature>
<organism evidence="2 3">
    <name type="scientific">Stieleria magnilauensis</name>
    <dbReference type="NCBI Taxonomy" id="2527963"/>
    <lineage>
        <taxon>Bacteria</taxon>
        <taxon>Pseudomonadati</taxon>
        <taxon>Planctomycetota</taxon>
        <taxon>Planctomycetia</taxon>
        <taxon>Pirellulales</taxon>
        <taxon>Pirellulaceae</taxon>
        <taxon>Stieleria</taxon>
    </lineage>
</organism>
<feature type="transmembrane region" description="Helical" evidence="1">
    <location>
        <begin position="115"/>
        <end position="134"/>
    </location>
</feature>
<reference evidence="2 3" key="1">
    <citation type="submission" date="2019-02" db="EMBL/GenBank/DDBJ databases">
        <title>Deep-cultivation of Planctomycetes and their phenomic and genomic characterization uncovers novel biology.</title>
        <authorList>
            <person name="Wiegand S."/>
            <person name="Jogler M."/>
            <person name="Boedeker C."/>
            <person name="Pinto D."/>
            <person name="Vollmers J."/>
            <person name="Rivas-Marin E."/>
            <person name="Kohn T."/>
            <person name="Peeters S.H."/>
            <person name="Heuer A."/>
            <person name="Rast P."/>
            <person name="Oberbeckmann S."/>
            <person name="Bunk B."/>
            <person name="Jeske O."/>
            <person name="Meyerdierks A."/>
            <person name="Storesund J.E."/>
            <person name="Kallscheuer N."/>
            <person name="Luecker S."/>
            <person name="Lage O.M."/>
            <person name="Pohl T."/>
            <person name="Merkel B.J."/>
            <person name="Hornburger P."/>
            <person name="Mueller R.-W."/>
            <person name="Bruemmer F."/>
            <person name="Labrenz M."/>
            <person name="Spormann A.M."/>
            <person name="Op den Camp H."/>
            <person name="Overmann J."/>
            <person name="Amann R."/>
            <person name="Jetten M.S.M."/>
            <person name="Mascher T."/>
            <person name="Medema M.H."/>
            <person name="Devos D.P."/>
            <person name="Kaster A.-K."/>
            <person name="Ovreas L."/>
            <person name="Rohde M."/>
            <person name="Galperin M.Y."/>
            <person name="Jogler C."/>
        </authorList>
    </citation>
    <scope>NUCLEOTIDE SEQUENCE [LARGE SCALE GENOMIC DNA]</scope>
    <source>
        <strain evidence="2 3">TBK1r</strain>
    </source>
</reference>
<feature type="transmembrane region" description="Helical" evidence="1">
    <location>
        <begin position="18"/>
        <end position="38"/>
    </location>
</feature>
<feature type="transmembrane region" description="Helical" evidence="1">
    <location>
        <begin position="220"/>
        <end position="244"/>
    </location>
</feature>
<keyword evidence="1" id="KW-0812">Transmembrane</keyword>
<name>A0ABX5XIH5_9BACT</name>
<dbReference type="RefSeq" id="WP_145207013.1">
    <property type="nucleotide sequence ID" value="NZ_CP036432.1"/>
</dbReference>
<feature type="transmembrane region" description="Helical" evidence="1">
    <location>
        <begin position="58"/>
        <end position="77"/>
    </location>
</feature>
<dbReference type="Proteomes" id="UP000318081">
    <property type="component" value="Chromosome"/>
</dbReference>
<evidence type="ECO:0000256" key="1">
    <source>
        <dbReference type="SAM" id="Phobius"/>
    </source>
</evidence>
<feature type="transmembrane region" description="Helical" evidence="1">
    <location>
        <begin position="318"/>
        <end position="336"/>
    </location>
</feature>
<keyword evidence="1" id="KW-0472">Membrane</keyword>